<gene>
    <name evidence="4" type="ORF">NJD11_03955</name>
</gene>
<comment type="caution">
    <text evidence="4">The sequence shown here is derived from an EMBL/GenBank/DDBJ whole genome shotgun (WGS) entry which is preliminary data.</text>
</comment>
<reference evidence="4 5" key="1">
    <citation type="journal article" date="2023" name="FEMS Microbes">
        <title>Whole genomes of deep-sea sponge-associated bacteria exhibit high novel natural product potential.</title>
        <authorList>
            <person name="Hesketh-Best P.J."/>
            <person name="January G.G."/>
            <person name="Koch M.J."/>
            <person name="Warburton P.J."/>
            <person name="Howell K.L."/>
            <person name="Upton M."/>
        </authorList>
    </citation>
    <scope>NUCLEOTIDE SEQUENCE [LARGE SCALE GENOMIC DNA]</scope>
    <source>
        <strain evidence="4 5">PC206-O</strain>
    </source>
</reference>
<keyword evidence="5" id="KW-1185">Reference proteome</keyword>
<dbReference type="EMBL" id="JAMYEC010000002">
    <property type="protein sequence ID" value="MDX2334091.1"/>
    <property type="molecule type" value="Genomic_DNA"/>
</dbReference>
<evidence type="ECO:0000256" key="1">
    <source>
        <dbReference type="ARBA" id="ARBA00004328"/>
    </source>
</evidence>
<dbReference type="Pfam" id="PF12236">
    <property type="entry name" value="Head-tail_con"/>
    <property type="match status" value="1"/>
</dbReference>
<accession>A0ABU4KM70</accession>
<evidence type="ECO:0000313" key="5">
    <source>
        <dbReference type="Proteomes" id="UP001272940"/>
    </source>
</evidence>
<dbReference type="Proteomes" id="UP001272940">
    <property type="component" value="Unassembled WGS sequence"/>
</dbReference>
<evidence type="ECO:0000313" key="4">
    <source>
        <dbReference type="EMBL" id="MDX2334091.1"/>
    </source>
</evidence>
<keyword evidence="3" id="KW-0231">Viral genome packaging</keyword>
<keyword evidence="2" id="KW-1188">Viral release from host cell</keyword>
<comment type="subcellular location">
    <subcellularLocation>
        <location evidence="1">Virion</location>
    </subcellularLocation>
</comment>
<sequence length="510" mass="55441">MNPNKSTAASRYSALSVARNSVLEKARQASRLTIPGLIPEIGQNEHYSPTQPYQSAGAHGLRSLSARLLSTLFPTSVQFFRLELDAFAAAQLQADKNDVDTRLSQVAETTAAMMDDLKVRPALAEVIKQLIAAGNVVAYLPQDRAPRVYRIDQFVLKRDNYGQFTDIIIQEKVWPSTLPEAVRTALGVKLDPNTDEKQIDVYTVVEQRDGKVTHWQEIEGKVVPNSKSDAIPTDQAGWLAPRWTVVPGSDYGRSHITEYLGDLLSMEDNYKAITQFAAIASRVVTVVNPNSSLDVAELAAAESGDYIYGELEAIGTVGLNKSQDFAVIKDVTATIEARIKEAFLVANYRDAERVTAEEIRSQSEELENGLGGTFSVLASELQQPIAARYLYVAAQRKLIPPIPEGIRPKIVTGLAALGRAAEVNRLRTFAADAIQILTPQVFAGLINAPAFLSRLGNEHGVSSLETLLKTEEQMAQEQQQAMAQQAMQAATPAIAEAAIGAATQDPNQGT</sequence>
<dbReference type="RefSeq" id="WP_319078509.1">
    <property type="nucleotide sequence ID" value="NZ_JAMYEC010000002.1"/>
</dbReference>
<evidence type="ECO:0000256" key="2">
    <source>
        <dbReference type="ARBA" id="ARBA00022612"/>
    </source>
</evidence>
<proteinExistence type="predicted"/>
<protein>
    <submittedName>
        <fullName evidence="4">Portal protein</fullName>
    </submittedName>
</protein>
<name>A0ABU4KM70_BREVE</name>
<organism evidence="4 5">
    <name type="scientific">Brevundimonas vesicularis</name>
    <name type="common">Pseudomonas vesicularis</name>
    <dbReference type="NCBI Taxonomy" id="41276"/>
    <lineage>
        <taxon>Bacteria</taxon>
        <taxon>Pseudomonadati</taxon>
        <taxon>Pseudomonadota</taxon>
        <taxon>Alphaproteobacteria</taxon>
        <taxon>Caulobacterales</taxon>
        <taxon>Caulobacteraceae</taxon>
        <taxon>Brevundimonas</taxon>
    </lineage>
</organism>
<dbReference type="InterPro" id="IPR020991">
    <property type="entry name" value="Connector_podovirus"/>
</dbReference>
<evidence type="ECO:0000256" key="3">
    <source>
        <dbReference type="ARBA" id="ARBA00023219"/>
    </source>
</evidence>